<comment type="caution">
    <text evidence="2">The sequence shown here is derived from an EMBL/GenBank/DDBJ whole genome shotgun (WGS) entry which is preliminary data.</text>
</comment>
<dbReference type="Pfam" id="PF19873">
    <property type="entry name" value="DUF6346"/>
    <property type="match status" value="1"/>
</dbReference>
<dbReference type="RefSeq" id="WP_147134331.1">
    <property type="nucleotide sequence ID" value="NZ_BAABIJ010000001.1"/>
</dbReference>
<gene>
    <name evidence="2" type="ORF">LX16_1226</name>
</gene>
<accession>A0A562VCA0</accession>
<evidence type="ECO:0000256" key="1">
    <source>
        <dbReference type="SAM" id="Phobius"/>
    </source>
</evidence>
<feature type="transmembrane region" description="Helical" evidence="1">
    <location>
        <begin position="12"/>
        <end position="29"/>
    </location>
</feature>
<dbReference type="Proteomes" id="UP000321617">
    <property type="component" value="Unassembled WGS sequence"/>
</dbReference>
<reference evidence="2 3" key="1">
    <citation type="journal article" date="2013" name="Stand. Genomic Sci.">
        <title>Genomic Encyclopedia of Type Strains, Phase I: The one thousand microbial genomes (KMG-I) project.</title>
        <authorList>
            <person name="Kyrpides N.C."/>
            <person name="Woyke T."/>
            <person name="Eisen J.A."/>
            <person name="Garrity G."/>
            <person name="Lilburn T.G."/>
            <person name="Beck B.J."/>
            <person name="Whitman W.B."/>
            <person name="Hugenholtz P."/>
            <person name="Klenk H.P."/>
        </authorList>
    </citation>
    <scope>NUCLEOTIDE SEQUENCE [LARGE SCALE GENOMIC DNA]</scope>
    <source>
        <strain evidence="2 3">DSM 45044</strain>
    </source>
</reference>
<keyword evidence="1" id="KW-0812">Transmembrane</keyword>
<protein>
    <submittedName>
        <fullName evidence="2">Uncharacterized protein</fullName>
    </submittedName>
</protein>
<name>A0A562VCA0_9ACTN</name>
<proteinExistence type="predicted"/>
<keyword evidence="3" id="KW-1185">Reference proteome</keyword>
<feature type="transmembrane region" description="Helical" evidence="1">
    <location>
        <begin position="122"/>
        <end position="146"/>
    </location>
</feature>
<dbReference type="InterPro" id="IPR045927">
    <property type="entry name" value="DUF6346"/>
</dbReference>
<organism evidence="2 3">
    <name type="scientific">Stackebrandtia albiflava</name>
    <dbReference type="NCBI Taxonomy" id="406432"/>
    <lineage>
        <taxon>Bacteria</taxon>
        <taxon>Bacillati</taxon>
        <taxon>Actinomycetota</taxon>
        <taxon>Actinomycetes</taxon>
        <taxon>Glycomycetales</taxon>
        <taxon>Glycomycetaceae</taxon>
        <taxon>Stackebrandtia</taxon>
    </lineage>
</organism>
<sequence length="150" mass="15658">MAAGGADKTPVLLPILAGVVLAVGGWTAMNFRGGMQGADLSDRAHATAMVEHCEEVGPLGLSGVGYWWRCDVTIETESGDRYDQVMGGSHFTPDDVGGSFPMVNAGRFSDSWTRADVPENGWATLATGVGLVGGAILLVFGFRGLLRSGR</sequence>
<keyword evidence="1" id="KW-1133">Transmembrane helix</keyword>
<keyword evidence="1" id="KW-0472">Membrane</keyword>
<evidence type="ECO:0000313" key="3">
    <source>
        <dbReference type="Proteomes" id="UP000321617"/>
    </source>
</evidence>
<dbReference type="OrthoDB" id="3629791at2"/>
<evidence type="ECO:0000313" key="2">
    <source>
        <dbReference type="EMBL" id="TWJ15515.1"/>
    </source>
</evidence>
<dbReference type="AlphaFoldDB" id="A0A562VCA0"/>
<dbReference type="EMBL" id="VLLL01000005">
    <property type="protein sequence ID" value="TWJ15515.1"/>
    <property type="molecule type" value="Genomic_DNA"/>
</dbReference>